<gene>
    <name evidence="1" type="ORF">H9L22_11150</name>
</gene>
<accession>A0A7H0H2U1</accession>
<reference evidence="1 2" key="1">
    <citation type="submission" date="2020-08" db="EMBL/GenBank/DDBJ databases">
        <title>Genome sequence of Tessaracoccus defluvii JCM 17540T.</title>
        <authorList>
            <person name="Hyun D.-W."/>
            <person name="Bae J.-W."/>
        </authorList>
    </citation>
    <scope>NUCLEOTIDE SEQUENCE [LARGE SCALE GENOMIC DNA]</scope>
    <source>
        <strain evidence="1 2">JCM 17540</strain>
    </source>
</reference>
<evidence type="ECO:0000313" key="1">
    <source>
        <dbReference type="EMBL" id="QNP54857.1"/>
    </source>
</evidence>
<keyword evidence="2" id="KW-1185">Reference proteome</keyword>
<dbReference type="KEGG" id="tdf:H9L22_11150"/>
<organism evidence="1 2">
    <name type="scientific">Tessaracoccus defluvii</name>
    <dbReference type="NCBI Taxonomy" id="1285901"/>
    <lineage>
        <taxon>Bacteria</taxon>
        <taxon>Bacillati</taxon>
        <taxon>Actinomycetota</taxon>
        <taxon>Actinomycetes</taxon>
        <taxon>Propionibacteriales</taxon>
        <taxon>Propionibacteriaceae</taxon>
        <taxon>Tessaracoccus</taxon>
    </lineage>
</organism>
<name>A0A7H0H2U1_9ACTN</name>
<dbReference type="RefSeq" id="WP_187719993.1">
    <property type="nucleotide sequence ID" value="NZ_BAABBL010000004.1"/>
</dbReference>
<dbReference type="Proteomes" id="UP000516117">
    <property type="component" value="Chromosome"/>
</dbReference>
<dbReference type="EMBL" id="CP060789">
    <property type="protein sequence ID" value="QNP54857.1"/>
    <property type="molecule type" value="Genomic_DNA"/>
</dbReference>
<protein>
    <submittedName>
        <fullName evidence="1">Uncharacterized protein</fullName>
    </submittedName>
</protein>
<sequence>MTATATAEIRRRLRDAEGLLTSAAGQLAGWEDAAASRIRPDVDEVATSLAVITRHATDLGEHVDAANRLIDTASENCQSATAGLGDASAVHEGIDRQLTEAEQALRRGEQSVRESSHLVTRALQIVSQAGSPGGLAVSIDALEGELATRVRGIRVAHGPSG</sequence>
<proteinExistence type="predicted"/>
<dbReference type="AlphaFoldDB" id="A0A7H0H2U1"/>
<evidence type="ECO:0000313" key="2">
    <source>
        <dbReference type="Proteomes" id="UP000516117"/>
    </source>
</evidence>